<proteinExistence type="predicted"/>
<keyword evidence="2" id="KW-0255">Endonuclease</keyword>
<reference evidence="3 4" key="2">
    <citation type="journal article" date="2022" name="Int. J. Syst. Evol. Microbiol.">
        <title>Strains of Bradyrhizobium barranii sp. nov. associated with legumes native to Canada are symbionts of soybeans and belong to different subspecies (subsp. barranii subsp. nov. and subsp. apii subsp. nov.) and symbiovars (sv. glycinearum and sv. septentrionale).</title>
        <authorList>
            <person name="Bromfield E.S.P."/>
            <person name="Cloutier S."/>
            <person name="Wasai-Hara S."/>
            <person name="Minamisawa K."/>
        </authorList>
    </citation>
    <scope>NUCLEOTIDE SEQUENCE [LARGE SCALE GENOMIC DNA]</scope>
    <source>
        <strain evidence="3 4">144S4</strain>
    </source>
</reference>
<dbReference type="EMBL" id="JAGEMI010000001">
    <property type="protein sequence ID" value="MBO1859622.1"/>
    <property type="molecule type" value="Genomic_DNA"/>
</dbReference>
<dbReference type="KEGG" id="bban:J4G43_050775"/>
<evidence type="ECO:0000313" key="2">
    <source>
        <dbReference type="EMBL" id="MBO1859622.1"/>
    </source>
</evidence>
<dbReference type="GO" id="GO:0004519">
    <property type="term" value="F:endonuclease activity"/>
    <property type="evidence" value="ECO:0007669"/>
    <property type="project" value="UniProtKB-KW"/>
</dbReference>
<gene>
    <name evidence="2" type="ORF">J4G43_01150</name>
    <name evidence="3" type="ORF">J4G43_050775</name>
</gene>
<feature type="domain" description="Restriction endonuclease type IV Mrr" evidence="1">
    <location>
        <begin position="7"/>
        <end position="106"/>
    </location>
</feature>
<dbReference type="GO" id="GO:0003677">
    <property type="term" value="F:DNA binding"/>
    <property type="evidence" value="ECO:0007669"/>
    <property type="project" value="InterPro"/>
</dbReference>
<organism evidence="2">
    <name type="scientific">Bradyrhizobium barranii subsp. barranii</name>
    <dbReference type="NCBI Taxonomy" id="2823807"/>
    <lineage>
        <taxon>Bacteria</taxon>
        <taxon>Pseudomonadati</taxon>
        <taxon>Pseudomonadota</taxon>
        <taxon>Alphaproteobacteria</taxon>
        <taxon>Hyphomicrobiales</taxon>
        <taxon>Nitrobacteraceae</taxon>
        <taxon>Bradyrhizobium</taxon>
        <taxon>Bradyrhizobium barranii</taxon>
    </lineage>
</organism>
<dbReference type="InterPro" id="IPR007560">
    <property type="entry name" value="Restrct_endonuc_IV_Mrr"/>
</dbReference>
<dbReference type="GO" id="GO:0009307">
    <property type="term" value="P:DNA restriction-modification system"/>
    <property type="evidence" value="ECO:0007669"/>
    <property type="project" value="InterPro"/>
</dbReference>
<keyword evidence="3" id="KW-0378">Hydrolase</keyword>
<name>A0A939M4M1_9BRAD</name>
<dbReference type="EMBL" id="CP086136">
    <property type="protein sequence ID" value="UEM12575.1"/>
    <property type="molecule type" value="Genomic_DNA"/>
</dbReference>
<evidence type="ECO:0000259" key="1">
    <source>
        <dbReference type="Pfam" id="PF04471"/>
    </source>
</evidence>
<dbReference type="Proteomes" id="UP000664702">
    <property type="component" value="Chromosome"/>
</dbReference>
<dbReference type="RefSeq" id="WP_208083541.1">
    <property type="nucleotide sequence ID" value="NZ_CP086136.1"/>
</dbReference>
<protein>
    <submittedName>
        <fullName evidence="2">Restriction endonuclease</fullName>
        <ecNumber evidence="3">3.1.21.-</ecNumber>
    </submittedName>
</protein>
<evidence type="ECO:0000313" key="3">
    <source>
        <dbReference type="EMBL" id="UEM12575.1"/>
    </source>
</evidence>
<dbReference type="GO" id="GO:0016787">
    <property type="term" value="F:hydrolase activity"/>
    <property type="evidence" value="ECO:0007669"/>
    <property type="project" value="UniProtKB-KW"/>
</dbReference>
<sequence>MIVDAITRSSVDGGRDAVGRYLLGLTDDPVYAEFSLEAKCYQPGLDGAPINTVGVREVSRLISRIRHRQFGVLVTTSVIARQAYEEVREDRHPIIFLSGKDIAEILVANGFSTPAAVRTLLDTEFWLAPSPS</sequence>
<keyword evidence="2" id="KW-0540">Nuclease</keyword>
<dbReference type="EC" id="3.1.21.-" evidence="3"/>
<accession>A0A939M4M1</accession>
<dbReference type="AlphaFoldDB" id="A0A939M4M1"/>
<dbReference type="InterPro" id="IPR011856">
    <property type="entry name" value="tRNA_endonuc-like_dom_sf"/>
</dbReference>
<reference evidence="2" key="1">
    <citation type="submission" date="2021-03" db="EMBL/GenBank/DDBJ databases">
        <title>Whole Genome Sequence of Bradyrhizobium sp. Strain 144S4.</title>
        <authorList>
            <person name="Bromfield E.S.P."/>
            <person name="Cloutier S."/>
        </authorList>
    </citation>
    <scope>NUCLEOTIDE SEQUENCE [LARGE SCALE GENOMIC DNA]</scope>
    <source>
        <strain evidence="2">144S4</strain>
    </source>
</reference>
<evidence type="ECO:0000313" key="4">
    <source>
        <dbReference type="Proteomes" id="UP000664702"/>
    </source>
</evidence>
<dbReference type="Gene3D" id="3.40.1350.10">
    <property type="match status" value="1"/>
</dbReference>
<dbReference type="Pfam" id="PF04471">
    <property type="entry name" value="Mrr_cat"/>
    <property type="match status" value="1"/>
</dbReference>